<accession>A0A840APM7</accession>
<dbReference type="EC" id="6.3.2.17" evidence="7"/>
<dbReference type="GO" id="GO:0004326">
    <property type="term" value="F:tetrahydrofolylpolyglutamate synthase activity"/>
    <property type="evidence" value="ECO:0007669"/>
    <property type="project" value="UniProtKB-EC"/>
</dbReference>
<keyword evidence="14" id="KW-0289">Folate biosynthesis</keyword>
<evidence type="ECO:0000256" key="16">
    <source>
        <dbReference type="ARBA" id="ARBA00030592"/>
    </source>
</evidence>
<dbReference type="NCBIfam" id="TIGR01499">
    <property type="entry name" value="folC"/>
    <property type="match status" value="1"/>
</dbReference>
<protein>
    <recommendedName>
        <fullName evidence="8">Dihydrofolate synthase/folylpolyglutamate synthase</fullName>
        <ecNumber evidence="6">6.3.2.12</ecNumber>
        <ecNumber evidence="7">6.3.2.17</ecNumber>
    </recommendedName>
    <alternativeName>
        <fullName evidence="17">Folylpoly-gamma-glutamate synthetase-dihydrofolate synthetase</fullName>
    </alternativeName>
    <alternativeName>
        <fullName evidence="15">Folylpolyglutamate synthetase</fullName>
    </alternativeName>
    <alternativeName>
        <fullName evidence="16">Tetrahydrofolylpolyglutamate synthase</fullName>
    </alternativeName>
</protein>
<evidence type="ECO:0000256" key="22">
    <source>
        <dbReference type="PIRNR" id="PIRNR001563"/>
    </source>
</evidence>
<evidence type="ECO:0000313" key="25">
    <source>
        <dbReference type="EMBL" id="MBB3931248.1"/>
    </source>
</evidence>
<dbReference type="SUPFAM" id="SSF53244">
    <property type="entry name" value="MurD-like peptide ligases, peptide-binding domain"/>
    <property type="match status" value="1"/>
</dbReference>
<comment type="catalytic activity">
    <reaction evidence="19">
        <text>10-formyltetrahydrofolyl-(gamma-L-Glu)(n) + L-glutamate + ATP = 10-formyltetrahydrofolyl-(gamma-L-Glu)(n+1) + ADP + phosphate + H(+)</text>
        <dbReference type="Rhea" id="RHEA:51904"/>
        <dbReference type="Rhea" id="RHEA-COMP:13088"/>
        <dbReference type="Rhea" id="RHEA-COMP:14300"/>
        <dbReference type="ChEBI" id="CHEBI:15378"/>
        <dbReference type="ChEBI" id="CHEBI:29985"/>
        <dbReference type="ChEBI" id="CHEBI:30616"/>
        <dbReference type="ChEBI" id="CHEBI:43474"/>
        <dbReference type="ChEBI" id="CHEBI:134413"/>
        <dbReference type="ChEBI" id="CHEBI:456216"/>
        <dbReference type="EC" id="6.3.2.17"/>
    </reaction>
</comment>
<evidence type="ECO:0000256" key="15">
    <source>
        <dbReference type="ARBA" id="ARBA00030048"/>
    </source>
</evidence>
<dbReference type="UniPathway" id="UPA00077">
    <property type="reaction ID" value="UER00157"/>
</dbReference>
<dbReference type="PANTHER" id="PTHR11136">
    <property type="entry name" value="FOLYLPOLYGLUTAMATE SYNTHASE-RELATED"/>
    <property type="match status" value="1"/>
</dbReference>
<dbReference type="InterPro" id="IPR004101">
    <property type="entry name" value="Mur_ligase_C"/>
</dbReference>
<evidence type="ECO:0000256" key="1">
    <source>
        <dbReference type="ARBA" id="ARBA00001946"/>
    </source>
</evidence>
<evidence type="ECO:0000256" key="5">
    <source>
        <dbReference type="ARBA" id="ARBA00008276"/>
    </source>
</evidence>
<comment type="pathway">
    <text evidence="3">Cofactor biosynthesis; tetrahydrofolate biosynthesis; 7,8-dihydrofolate from 2-amino-4-hydroxy-6-hydroxymethyl-7,8-dihydropteridine diphosphate and 4-aminobenzoate: step 2/2.</text>
</comment>
<proteinExistence type="inferred from homology"/>
<evidence type="ECO:0000259" key="23">
    <source>
        <dbReference type="Pfam" id="PF02875"/>
    </source>
</evidence>
<dbReference type="InterPro" id="IPR001645">
    <property type="entry name" value="Folylpolyglutamate_synth"/>
</dbReference>
<dbReference type="GO" id="GO:0008841">
    <property type="term" value="F:dihydrofolate synthase activity"/>
    <property type="evidence" value="ECO:0007669"/>
    <property type="project" value="UniProtKB-EC"/>
</dbReference>
<comment type="catalytic activity">
    <reaction evidence="18">
        <text>(6S)-5,6,7,8-tetrahydrofolyl-(gamma-L-Glu)(n) + L-glutamate + ATP = (6S)-5,6,7,8-tetrahydrofolyl-(gamma-L-Glu)(n+1) + ADP + phosphate + H(+)</text>
        <dbReference type="Rhea" id="RHEA:10580"/>
        <dbReference type="Rhea" id="RHEA-COMP:14738"/>
        <dbReference type="Rhea" id="RHEA-COMP:14740"/>
        <dbReference type="ChEBI" id="CHEBI:15378"/>
        <dbReference type="ChEBI" id="CHEBI:29985"/>
        <dbReference type="ChEBI" id="CHEBI:30616"/>
        <dbReference type="ChEBI" id="CHEBI:43474"/>
        <dbReference type="ChEBI" id="CHEBI:141005"/>
        <dbReference type="ChEBI" id="CHEBI:456216"/>
        <dbReference type="EC" id="6.3.2.17"/>
    </reaction>
</comment>
<evidence type="ECO:0000256" key="13">
    <source>
        <dbReference type="ARBA" id="ARBA00022842"/>
    </source>
</evidence>
<comment type="pathway">
    <text evidence="4">Cofactor biosynthesis; tetrahydrofolylpolyglutamate biosynthesis.</text>
</comment>
<comment type="catalytic activity">
    <reaction evidence="21">
        <text>7,8-dihydropteroate + L-glutamate + ATP = 7,8-dihydrofolate + ADP + phosphate + H(+)</text>
        <dbReference type="Rhea" id="RHEA:23584"/>
        <dbReference type="ChEBI" id="CHEBI:15378"/>
        <dbReference type="ChEBI" id="CHEBI:17839"/>
        <dbReference type="ChEBI" id="CHEBI:29985"/>
        <dbReference type="ChEBI" id="CHEBI:30616"/>
        <dbReference type="ChEBI" id="CHEBI:43474"/>
        <dbReference type="ChEBI" id="CHEBI:57451"/>
        <dbReference type="ChEBI" id="CHEBI:456216"/>
        <dbReference type="EC" id="6.3.2.12"/>
    </reaction>
</comment>
<dbReference type="AlphaFoldDB" id="A0A840APM7"/>
<dbReference type="PANTHER" id="PTHR11136:SF0">
    <property type="entry name" value="DIHYDROFOLATE SYNTHETASE-RELATED"/>
    <property type="match status" value="1"/>
</dbReference>
<dbReference type="Proteomes" id="UP000553963">
    <property type="component" value="Unassembled WGS sequence"/>
</dbReference>
<dbReference type="Gene3D" id="3.40.1190.10">
    <property type="entry name" value="Mur-like, catalytic domain"/>
    <property type="match status" value="1"/>
</dbReference>
<evidence type="ECO:0000256" key="17">
    <source>
        <dbReference type="ARBA" id="ARBA00032510"/>
    </source>
</evidence>
<evidence type="ECO:0000256" key="2">
    <source>
        <dbReference type="ARBA" id="ARBA00002714"/>
    </source>
</evidence>
<dbReference type="GO" id="GO:0046654">
    <property type="term" value="P:tetrahydrofolate biosynthetic process"/>
    <property type="evidence" value="ECO:0007669"/>
    <property type="project" value="UniProtKB-UniPathway"/>
</dbReference>
<organism evidence="25 26">
    <name type="scientific">Kaistia hirudinis</name>
    <dbReference type="NCBI Taxonomy" id="1293440"/>
    <lineage>
        <taxon>Bacteria</taxon>
        <taxon>Pseudomonadati</taxon>
        <taxon>Pseudomonadota</taxon>
        <taxon>Alphaproteobacteria</taxon>
        <taxon>Hyphomicrobiales</taxon>
        <taxon>Kaistiaceae</taxon>
        <taxon>Kaistia</taxon>
    </lineage>
</organism>
<dbReference type="Pfam" id="PF02875">
    <property type="entry name" value="Mur_ligase_C"/>
    <property type="match status" value="1"/>
</dbReference>
<sequence length="439" mass="46880">MIQSSVILERLFKLHPKEIDLSLDRLTPLLEKLGHPEERLGPVFHIAGTNGKGSVTAFLRAMLEATGRTVHVYTSPHLVSFHERIRLGAPGGGRLVDEDRLVATLTEIEAINDGAPITHFEITTAAALKLFAEQPADVTLLEVGLGGRFDATNVIRAPEVAIITSISLDHEKFLGSTLEGIAREKAGIIKRGRPVVVSPQRNEVLDVIEDRAARLGAPLYLGSRDWLSHAERGRLVFQDEDGLLDLPAPRLPGRHQFVNAGAAIAALRRSSLEVPAGAIEAGLLSVEWPARMQRLSSGRIVDLAPAGSEIWLDGGHNPGAGAVISEAVADLEERVPRPLYMIAGMLLTKDPVGFFQPFAGLARHVFTVPIESSDAGRSPAELAAAAEAAGLEAEPVANVPAALDKLKRMLPPGTVPRILICGSLYLAGTVLAENGTPPR</sequence>
<comment type="cofactor">
    <cofactor evidence="1">
        <name>Mg(2+)</name>
        <dbReference type="ChEBI" id="CHEBI:18420"/>
    </cofactor>
</comment>
<comment type="similarity">
    <text evidence="5 22">Belongs to the folylpolyglutamate synthase family.</text>
</comment>
<evidence type="ECO:0000256" key="7">
    <source>
        <dbReference type="ARBA" id="ARBA00013025"/>
    </source>
</evidence>
<evidence type="ECO:0000256" key="18">
    <source>
        <dbReference type="ARBA" id="ARBA00047493"/>
    </source>
</evidence>
<keyword evidence="9 22" id="KW-0436">Ligase</keyword>
<gene>
    <name evidence="25" type="ORF">GGR25_002298</name>
</gene>
<evidence type="ECO:0000313" key="26">
    <source>
        <dbReference type="Proteomes" id="UP000553963"/>
    </source>
</evidence>
<dbReference type="Pfam" id="PF08245">
    <property type="entry name" value="Mur_ligase_M"/>
    <property type="match status" value="1"/>
</dbReference>
<dbReference type="InterPro" id="IPR018109">
    <property type="entry name" value="Folylpolyglutamate_synth_CS"/>
</dbReference>
<evidence type="ECO:0000256" key="9">
    <source>
        <dbReference type="ARBA" id="ARBA00022598"/>
    </source>
</evidence>
<keyword evidence="26" id="KW-1185">Reference proteome</keyword>
<evidence type="ECO:0000259" key="24">
    <source>
        <dbReference type="Pfam" id="PF08245"/>
    </source>
</evidence>
<dbReference type="GO" id="GO:0005737">
    <property type="term" value="C:cytoplasm"/>
    <property type="evidence" value="ECO:0007669"/>
    <property type="project" value="TreeGrafter"/>
</dbReference>
<dbReference type="GO" id="GO:0046656">
    <property type="term" value="P:folic acid biosynthetic process"/>
    <property type="evidence" value="ECO:0007669"/>
    <property type="project" value="UniProtKB-KW"/>
</dbReference>
<comment type="catalytic activity">
    <reaction evidence="20">
        <text>(6R)-5,10-methylenetetrahydrofolyl-(gamma-L-Glu)(n) + L-glutamate + ATP = (6R)-5,10-methylenetetrahydrofolyl-(gamma-L-Glu)(n+1) + ADP + phosphate + H(+)</text>
        <dbReference type="Rhea" id="RHEA:51912"/>
        <dbReference type="Rhea" id="RHEA-COMP:13257"/>
        <dbReference type="Rhea" id="RHEA-COMP:13258"/>
        <dbReference type="ChEBI" id="CHEBI:15378"/>
        <dbReference type="ChEBI" id="CHEBI:29985"/>
        <dbReference type="ChEBI" id="CHEBI:30616"/>
        <dbReference type="ChEBI" id="CHEBI:43474"/>
        <dbReference type="ChEBI" id="CHEBI:136572"/>
        <dbReference type="ChEBI" id="CHEBI:456216"/>
        <dbReference type="EC" id="6.3.2.17"/>
    </reaction>
</comment>
<evidence type="ECO:0000256" key="20">
    <source>
        <dbReference type="ARBA" id="ARBA00049035"/>
    </source>
</evidence>
<comment type="function">
    <text evidence="2">Functions in two distinct reactions of the de novo folate biosynthetic pathway. Catalyzes the addition of a glutamate residue to dihydropteroate (7,8-dihydropteroate or H2Pte) to form dihydrofolate (7,8-dihydrofolate monoglutamate or H2Pte-Glu). Also catalyzes successive additions of L-glutamate to tetrahydrofolate or 10-formyltetrahydrofolate or 5,10-methylenetetrahydrofolate, leading to folylpolyglutamate derivatives.</text>
</comment>
<dbReference type="Gene3D" id="3.90.190.20">
    <property type="entry name" value="Mur ligase, C-terminal domain"/>
    <property type="match status" value="1"/>
</dbReference>
<feature type="domain" description="Mur ligase C-terminal" evidence="23">
    <location>
        <begin position="306"/>
        <end position="423"/>
    </location>
</feature>
<evidence type="ECO:0000256" key="12">
    <source>
        <dbReference type="ARBA" id="ARBA00022840"/>
    </source>
</evidence>
<dbReference type="InterPro" id="IPR013221">
    <property type="entry name" value="Mur_ligase_cen"/>
</dbReference>
<reference evidence="25 26" key="1">
    <citation type="submission" date="2020-08" db="EMBL/GenBank/DDBJ databases">
        <title>Genomic Encyclopedia of Type Strains, Phase IV (KMG-IV): sequencing the most valuable type-strain genomes for metagenomic binning, comparative biology and taxonomic classification.</title>
        <authorList>
            <person name="Goeker M."/>
        </authorList>
    </citation>
    <scope>NUCLEOTIDE SEQUENCE [LARGE SCALE GENOMIC DNA]</scope>
    <source>
        <strain evidence="25 26">DSM 25966</strain>
    </source>
</reference>
<dbReference type="InterPro" id="IPR036615">
    <property type="entry name" value="Mur_ligase_C_dom_sf"/>
</dbReference>
<dbReference type="GO" id="GO:0046872">
    <property type="term" value="F:metal ion binding"/>
    <property type="evidence" value="ECO:0007669"/>
    <property type="project" value="UniProtKB-KW"/>
</dbReference>
<dbReference type="FunFam" id="3.40.1190.10:FF:000011">
    <property type="entry name" value="Folylpolyglutamate synthase/dihydrofolate synthase"/>
    <property type="match status" value="1"/>
</dbReference>
<evidence type="ECO:0000256" key="21">
    <source>
        <dbReference type="ARBA" id="ARBA00049161"/>
    </source>
</evidence>
<dbReference type="RefSeq" id="WP_183398906.1">
    <property type="nucleotide sequence ID" value="NZ_JACIDS010000003.1"/>
</dbReference>
<comment type="caution">
    <text evidence="25">The sequence shown here is derived from an EMBL/GenBank/DDBJ whole genome shotgun (WGS) entry which is preliminary data.</text>
</comment>
<dbReference type="EC" id="6.3.2.12" evidence="6"/>
<keyword evidence="11 22" id="KW-0547">Nucleotide-binding</keyword>
<keyword evidence="12 22" id="KW-0067">ATP-binding</keyword>
<evidence type="ECO:0000256" key="8">
    <source>
        <dbReference type="ARBA" id="ARBA00019357"/>
    </source>
</evidence>
<dbReference type="InterPro" id="IPR036565">
    <property type="entry name" value="Mur-like_cat_sf"/>
</dbReference>
<keyword evidence="13" id="KW-0460">Magnesium</keyword>
<evidence type="ECO:0000256" key="11">
    <source>
        <dbReference type="ARBA" id="ARBA00022741"/>
    </source>
</evidence>
<dbReference type="PROSITE" id="PS01012">
    <property type="entry name" value="FOLYLPOLYGLU_SYNT_2"/>
    <property type="match status" value="1"/>
</dbReference>
<keyword evidence="10" id="KW-0479">Metal-binding</keyword>
<dbReference type="PIRSF" id="PIRSF001563">
    <property type="entry name" value="Folylpolyglu_synth"/>
    <property type="match status" value="1"/>
</dbReference>
<evidence type="ECO:0000256" key="4">
    <source>
        <dbReference type="ARBA" id="ARBA00005150"/>
    </source>
</evidence>
<dbReference type="EMBL" id="JACIDS010000003">
    <property type="protein sequence ID" value="MBB3931248.1"/>
    <property type="molecule type" value="Genomic_DNA"/>
</dbReference>
<evidence type="ECO:0000256" key="19">
    <source>
        <dbReference type="ARBA" id="ARBA00047808"/>
    </source>
</evidence>
<dbReference type="SUPFAM" id="SSF53623">
    <property type="entry name" value="MurD-like peptide ligases, catalytic domain"/>
    <property type="match status" value="1"/>
</dbReference>
<feature type="domain" description="Mur ligase central" evidence="24">
    <location>
        <begin position="46"/>
        <end position="266"/>
    </location>
</feature>
<evidence type="ECO:0000256" key="3">
    <source>
        <dbReference type="ARBA" id="ARBA00004799"/>
    </source>
</evidence>
<name>A0A840APM7_9HYPH</name>
<dbReference type="GO" id="GO:0005524">
    <property type="term" value="F:ATP binding"/>
    <property type="evidence" value="ECO:0007669"/>
    <property type="project" value="UniProtKB-KW"/>
</dbReference>
<evidence type="ECO:0000256" key="6">
    <source>
        <dbReference type="ARBA" id="ARBA00013023"/>
    </source>
</evidence>
<evidence type="ECO:0000256" key="14">
    <source>
        <dbReference type="ARBA" id="ARBA00022909"/>
    </source>
</evidence>
<evidence type="ECO:0000256" key="10">
    <source>
        <dbReference type="ARBA" id="ARBA00022723"/>
    </source>
</evidence>